<dbReference type="OrthoDB" id="97625at2157"/>
<dbReference type="RefSeq" id="WP_088853244.1">
    <property type="nucleotide sequence ID" value="NZ_CP015102.1"/>
</dbReference>
<evidence type="ECO:0000313" key="1">
    <source>
        <dbReference type="EMBL" id="ASJ05982.1"/>
    </source>
</evidence>
<name>A0A218P5C5_9EURY</name>
<dbReference type="GeneID" id="33314774"/>
<gene>
    <name evidence="1" type="ORF">A3L08_00850</name>
</gene>
<keyword evidence="2" id="KW-1185">Reference proteome</keyword>
<sequence>MSGVRERALSLFREALEAENARNLEEAKRKLDDIMRLTRKDEPELYFEACFRMADVFIQEDNYRGAVKFAIRGIYLAPSEELRKFGIRRLGDILTILKSENRLQELAENMEPILTLVRDDEELHAFVTALVKLARGEEVKTEIFSDEFERILEELKG</sequence>
<evidence type="ECO:0000313" key="2">
    <source>
        <dbReference type="Proteomes" id="UP000197418"/>
    </source>
</evidence>
<evidence type="ECO:0008006" key="3">
    <source>
        <dbReference type="Google" id="ProtNLM"/>
    </source>
</evidence>
<dbReference type="AlphaFoldDB" id="A0A218P5C5"/>
<dbReference type="EMBL" id="CP015102">
    <property type="protein sequence ID" value="ASJ05982.1"/>
    <property type="molecule type" value="Genomic_DNA"/>
</dbReference>
<accession>A0A218P5C5</accession>
<reference evidence="1 2" key="1">
    <citation type="submission" date="2016-04" db="EMBL/GenBank/DDBJ databases">
        <title>Complete genome sequence of Thermococcus pacificus type strain P4.</title>
        <authorList>
            <person name="Oger P.M."/>
        </authorList>
    </citation>
    <scope>NUCLEOTIDE SEQUENCE [LARGE SCALE GENOMIC DNA]</scope>
    <source>
        <strain evidence="1 2">P-4</strain>
    </source>
</reference>
<dbReference type="Proteomes" id="UP000197418">
    <property type="component" value="Chromosome"/>
</dbReference>
<dbReference type="KEGG" id="tpaf:A3L08_00850"/>
<protein>
    <recommendedName>
        <fullName evidence="3">Tetratrico peptide repeat group 5 domain-containing protein</fullName>
    </recommendedName>
</protein>
<proteinExistence type="predicted"/>
<organism evidence="1 2">
    <name type="scientific">Thermococcus pacificus</name>
    <dbReference type="NCBI Taxonomy" id="71998"/>
    <lineage>
        <taxon>Archaea</taxon>
        <taxon>Methanobacteriati</taxon>
        <taxon>Methanobacteriota</taxon>
        <taxon>Thermococci</taxon>
        <taxon>Thermococcales</taxon>
        <taxon>Thermococcaceae</taxon>
        <taxon>Thermococcus</taxon>
    </lineage>
</organism>